<organism evidence="1 2">
    <name type="scientific">Colletotrichum navitas</name>
    <dbReference type="NCBI Taxonomy" id="681940"/>
    <lineage>
        <taxon>Eukaryota</taxon>
        <taxon>Fungi</taxon>
        <taxon>Dikarya</taxon>
        <taxon>Ascomycota</taxon>
        <taxon>Pezizomycotina</taxon>
        <taxon>Sordariomycetes</taxon>
        <taxon>Hypocreomycetidae</taxon>
        <taxon>Glomerellales</taxon>
        <taxon>Glomerellaceae</taxon>
        <taxon>Colletotrichum</taxon>
        <taxon>Colletotrichum graminicola species complex</taxon>
    </lineage>
</organism>
<gene>
    <name evidence="1" type="ORF">LY79DRAFT_574355</name>
</gene>
<dbReference type="Proteomes" id="UP001230504">
    <property type="component" value="Unassembled WGS sequence"/>
</dbReference>
<dbReference type="RefSeq" id="XP_060406596.1">
    <property type="nucleotide sequence ID" value="XM_060559583.1"/>
</dbReference>
<evidence type="ECO:0000313" key="1">
    <source>
        <dbReference type="EMBL" id="KAK1558150.1"/>
    </source>
</evidence>
<evidence type="ECO:0000313" key="2">
    <source>
        <dbReference type="Proteomes" id="UP001230504"/>
    </source>
</evidence>
<protein>
    <submittedName>
        <fullName evidence="1">Uncharacterized protein</fullName>
    </submittedName>
</protein>
<name>A0AAD8UTM7_9PEZI</name>
<sequence length="99" mass="11200">MACLWLLASLPFFSSPLIPLSTITISFVYYPSFYKCHSQPPGDSHPSYMFNRSLLISKCWAYSYLRSSTVLYDLAVAFNISTKRPGSFALGIFNISNRI</sequence>
<dbReference type="AlphaFoldDB" id="A0AAD8UTM7"/>
<proteinExistence type="predicted"/>
<dbReference type="GeneID" id="85443823"/>
<keyword evidence="2" id="KW-1185">Reference proteome</keyword>
<reference evidence="1" key="1">
    <citation type="submission" date="2021-06" db="EMBL/GenBank/DDBJ databases">
        <title>Comparative genomics, transcriptomics and evolutionary studies reveal genomic signatures of adaptation to plant cell wall in hemibiotrophic fungi.</title>
        <authorList>
            <consortium name="DOE Joint Genome Institute"/>
            <person name="Baroncelli R."/>
            <person name="Diaz J.F."/>
            <person name="Benocci T."/>
            <person name="Peng M."/>
            <person name="Battaglia E."/>
            <person name="Haridas S."/>
            <person name="Andreopoulos W."/>
            <person name="Labutti K."/>
            <person name="Pangilinan J."/>
            <person name="Floch G.L."/>
            <person name="Makela M.R."/>
            <person name="Henrissat B."/>
            <person name="Grigoriev I.V."/>
            <person name="Crouch J.A."/>
            <person name="De Vries R.P."/>
            <person name="Sukno S.A."/>
            <person name="Thon M.R."/>
        </authorList>
    </citation>
    <scope>NUCLEOTIDE SEQUENCE</scope>
    <source>
        <strain evidence="1">CBS 125086</strain>
    </source>
</reference>
<accession>A0AAD8UTM7</accession>
<comment type="caution">
    <text evidence="1">The sequence shown here is derived from an EMBL/GenBank/DDBJ whole genome shotgun (WGS) entry which is preliminary data.</text>
</comment>
<dbReference type="EMBL" id="JAHLJV010000531">
    <property type="protein sequence ID" value="KAK1558150.1"/>
    <property type="molecule type" value="Genomic_DNA"/>
</dbReference>